<dbReference type="PANTHER" id="PTHR33514">
    <property type="entry name" value="PROTEIN ABCI12, CHLOROPLASTIC"/>
    <property type="match status" value="1"/>
</dbReference>
<evidence type="ECO:0000256" key="1">
    <source>
        <dbReference type="ARBA" id="ARBA00004141"/>
    </source>
</evidence>
<keyword evidence="8" id="KW-1185">Reference proteome</keyword>
<evidence type="ECO:0000256" key="3">
    <source>
        <dbReference type="ARBA" id="ARBA00022989"/>
    </source>
</evidence>
<dbReference type="Proteomes" id="UP000612055">
    <property type="component" value="Unassembled WGS sequence"/>
</dbReference>
<protein>
    <recommendedName>
        <fullName evidence="9">Cobalt transport protein</fullName>
    </recommendedName>
</protein>
<evidence type="ECO:0000256" key="2">
    <source>
        <dbReference type="ARBA" id="ARBA00022692"/>
    </source>
</evidence>
<comment type="caution">
    <text evidence="7">The sequence shown here is derived from an EMBL/GenBank/DDBJ whole genome shotgun (WGS) entry which is preliminary data.</text>
</comment>
<dbReference type="PANTHER" id="PTHR33514:SF13">
    <property type="entry name" value="PROTEIN ABCI12, CHLOROPLASTIC"/>
    <property type="match status" value="1"/>
</dbReference>
<dbReference type="GO" id="GO:0005886">
    <property type="term" value="C:plasma membrane"/>
    <property type="evidence" value="ECO:0007669"/>
    <property type="project" value="UniProtKB-ARBA"/>
</dbReference>
<evidence type="ECO:0000256" key="5">
    <source>
        <dbReference type="SAM" id="MobiDB-lite"/>
    </source>
</evidence>
<feature type="region of interest" description="Disordered" evidence="5">
    <location>
        <begin position="43"/>
        <end position="62"/>
    </location>
</feature>
<accession>A0A835XUJ6</accession>
<name>A0A835XUJ6_9CHLO</name>
<evidence type="ECO:0000256" key="6">
    <source>
        <dbReference type="SAM" id="Phobius"/>
    </source>
</evidence>
<feature type="compositionally biased region" description="Low complexity" evidence="5">
    <location>
        <begin position="43"/>
        <end position="61"/>
    </location>
</feature>
<evidence type="ECO:0008006" key="9">
    <source>
        <dbReference type="Google" id="ProtNLM"/>
    </source>
</evidence>
<keyword evidence="2 6" id="KW-0812">Transmembrane</keyword>
<keyword evidence="4 6" id="KW-0472">Membrane</keyword>
<dbReference type="GO" id="GO:0009507">
    <property type="term" value="C:chloroplast"/>
    <property type="evidence" value="ECO:0007669"/>
    <property type="project" value="TreeGrafter"/>
</dbReference>
<dbReference type="InterPro" id="IPR003339">
    <property type="entry name" value="ABC/ECF_trnsptr_transmembrane"/>
</dbReference>
<dbReference type="OrthoDB" id="2019294at2759"/>
<evidence type="ECO:0000313" key="7">
    <source>
        <dbReference type="EMBL" id="KAG2489937.1"/>
    </source>
</evidence>
<evidence type="ECO:0000256" key="4">
    <source>
        <dbReference type="ARBA" id="ARBA00023136"/>
    </source>
</evidence>
<keyword evidence="3 6" id="KW-1133">Transmembrane helix</keyword>
<sequence length="370" mass="39286">MAAWRCAANLHTPASQPSPSRPAACPLLGRSFTRSRLVTRASAAAVPVPAPGSPAGAPAGKDAAKQKVPIQQQILNGILGISNVPYSSFVPSPVTFLHTVDARIKQVWLVALYLLIARASPTIRLAIAGTIALVTMANFPPRLWQSQLKRLALLCGLLFASTLLLADGVPPILQPRAPPPALEGLAPLASTGYAYVIAHVGPVTVTHRSLNLAVTAAALTFSSLQTASLCLVTTPGEEMAIALRWWLAPLRLLRVAVDEIAMTLLLSLRFMSLVFEEVRNLSLGLAARGINWEAQGGPGSIHMAGRLCVRLFGNLFQRSENIAQAMVVRGFQGPAGHNLHCMKVNPTSPLANTAALALLAAFSVIIYYFK</sequence>
<proteinExistence type="predicted"/>
<dbReference type="AlphaFoldDB" id="A0A835XUJ6"/>
<evidence type="ECO:0000313" key="8">
    <source>
        <dbReference type="Proteomes" id="UP000612055"/>
    </source>
</evidence>
<feature type="transmembrane region" description="Helical" evidence="6">
    <location>
        <begin position="350"/>
        <end position="369"/>
    </location>
</feature>
<dbReference type="CDD" id="cd16914">
    <property type="entry name" value="EcfT"/>
    <property type="match status" value="1"/>
</dbReference>
<dbReference type="Pfam" id="PF02361">
    <property type="entry name" value="CbiQ"/>
    <property type="match status" value="1"/>
</dbReference>
<reference evidence="7" key="1">
    <citation type="journal article" date="2020" name="bioRxiv">
        <title>Comparative genomics of Chlamydomonas.</title>
        <authorList>
            <person name="Craig R.J."/>
            <person name="Hasan A.R."/>
            <person name="Ness R.W."/>
            <person name="Keightley P.D."/>
        </authorList>
    </citation>
    <scope>NUCLEOTIDE SEQUENCE</scope>
    <source>
        <strain evidence="7">CCAP 11/70</strain>
    </source>
</reference>
<gene>
    <name evidence="7" type="ORF">HYH03_011569</name>
</gene>
<dbReference type="EMBL" id="JAEHOE010000067">
    <property type="protein sequence ID" value="KAG2489937.1"/>
    <property type="molecule type" value="Genomic_DNA"/>
</dbReference>
<comment type="subcellular location">
    <subcellularLocation>
        <location evidence="1">Membrane</location>
        <topology evidence="1">Multi-pass membrane protein</topology>
    </subcellularLocation>
</comment>
<organism evidence="7 8">
    <name type="scientific">Edaphochlamys debaryana</name>
    <dbReference type="NCBI Taxonomy" id="47281"/>
    <lineage>
        <taxon>Eukaryota</taxon>
        <taxon>Viridiplantae</taxon>
        <taxon>Chlorophyta</taxon>
        <taxon>core chlorophytes</taxon>
        <taxon>Chlorophyceae</taxon>
        <taxon>CS clade</taxon>
        <taxon>Chlamydomonadales</taxon>
        <taxon>Chlamydomonadales incertae sedis</taxon>
        <taxon>Edaphochlamys</taxon>
    </lineage>
</organism>